<sequence>MGKLIPNAFNLLVVIAVALGSTACSYGMAVISSTIGQSQFFVDMDLAPQGEPGYDHTANIIGGFNGANSAGSAIGAVLTVWTADKYGRLRSIQFGAIVLIIGAILCAASVNVAMFMVARVIAGFGIGVLITTIPMYQAEVSTPESRGFMVSMHGIMFAMGYSLSAWIGFGCFFMTLSGSSSSFAWRFPLAFQTVPALLLLGFSPWLPFSPRWLLQQGRGDEAHAVIRKLHHNPKDAHDELAEKEFLQMKKQLELDRQIKAETSVFDLFKTAPNRKRAWVGFSLMFGNQFTGVLIIANYGVLLYAALGMTTYMPLLLSALWVTASFPGNIFTAFYIDKWGRRTFLLTGLTGLTITLIFECAMQAQFLGTDNTGGQKAAIFFIFLFIFFWSTFIDASQYVYLAEIYPTHIRSQGVGFGMVGLYLASIILLVAGPIALEKITWKFFLVLIIPTFLHLLNVFFFFLETKQRSLEDINAQFGEKVAVRFYGATEEDEAAYAAAIKEEDRPHGVKSADTVDAEKSAVFHVEKV</sequence>
<dbReference type="InterPro" id="IPR036259">
    <property type="entry name" value="MFS_trans_sf"/>
</dbReference>
<name>A0A8H5CS55_9AGAR</name>
<feature type="signal peptide" evidence="9">
    <location>
        <begin position="1"/>
        <end position="20"/>
    </location>
</feature>
<comment type="catalytic activity">
    <reaction evidence="7">
        <text>myo-inositol(out) + H(+)(out) = myo-inositol(in) + H(+)(in)</text>
        <dbReference type="Rhea" id="RHEA:60364"/>
        <dbReference type="ChEBI" id="CHEBI:15378"/>
        <dbReference type="ChEBI" id="CHEBI:17268"/>
    </reaction>
</comment>
<comment type="similarity">
    <text evidence="2">Belongs to the major facilitator superfamily. Sugar transporter (TC 2.A.1.1) family.</text>
</comment>
<dbReference type="Proteomes" id="UP000559256">
    <property type="component" value="Unassembled WGS sequence"/>
</dbReference>
<dbReference type="FunFam" id="1.20.1250.20:FF:000134">
    <property type="entry name" value="MFS sugar transporter protein"/>
    <property type="match status" value="1"/>
</dbReference>
<proteinExistence type="inferred from homology"/>
<dbReference type="PRINTS" id="PR00171">
    <property type="entry name" value="SUGRTRNSPORT"/>
</dbReference>
<dbReference type="SUPFAM" id="SSF103473">
    <property type="entry name" value="MFS general substrate transporter"/>
    <property type="match status" value="1"/>
</dbReference>
<feature type="domain" description="Major facilitator superfamily (MFS) profile" evidence="10">
    <location>
        <begin position="13"/>
        <end position="465"/>
    </location>
</feature>
<organism evidence="11 12">
    <name type="scientific">Tetrapyrgos nigripes</name>
    <dbReference type="NCBI Taxonomy" id="182062"/>
    <lineage>
        <taxon>Eukaryota</taxon>
        <taxon>Fungi</taxon>
        <taxon>Dikarya</taxon>
        <taxon>Basidiomycota</taxon>
        <taxon>Agaricomycotina</taxon>
        <taxon>Agaricomycetes</taxon>
        <taxon>Agaricomycetidae</taxon>
        <taxon>Agaricales</taxon>
        <taxon>Marasmiineae</taxon>
        <taxon>Marasmiaceae</taxon>
        <taxon>Tetrapyrgos</taxon>
    </lineage>
</organism>
<evidence type="ECO:0000313" key="12">
    <source>
        <dbReference type="Proteomes" id="UP000559256"/>
    </source>
</evidence>
<dbReference type="InterPro" id="IPR020846">
    <property type="entry name" value="MFS_dom"/>
</dbReference>
<dbReference type="AlphaFoldDB" id="A0A8H5CS55"/>
<dbReference type="Pfam" id="PF00083">
    <property type="entry name" value="Sugar_tr"/>
    <property type="match status" value="1"/>
</dbReference>
<evidence type="ECO:0000256" key="6">
    <source>
        <dbReference type="ARBA" id="ARBA00023136"/>
    </source>
</evidence>
<gene>
    <name evidence="11" type="ORF">D9758_010119</name>
</gene>
<dbReference type="PANTHER" id="PTHR48022">
    <property type="entry name" value="PLASTIDIC GLUCOSE TRANSPORTER 4"/>
    <property type="match status" value="1"/>
</dbReference>
<comment type="subcellular location">
    <subcellularLocation>
        <location evidence="1">Membrane</location>
        <topology evidence="1">Multi-pass membrane protein</topology>
    </subcellularLocation>
</comment>
<feature type="transmembrane region" description="Helical" evidence="8">
    <location>
        <begin position="60"/>
        <end position="80"/>
    </location>
</feature>
<evidence type="ECO:0000256" key="4">
    <source>
        <dbReference type="ARBA" id="ARBA00022692"/>
    </source>
</evidence>
<dbReference type="PROSITE" id="PS00216">
    <property type="entry name" value="SUGAR_TRANSPORT_1"/>
    <property type="match status" value="1"/>
</dbReference>
<evidence type="ECO:0000256" key="2">
    <source>
        <dbReference type="ARBA" id="ARBA00010992"/>
    </source>
</evidence>
<keyword evidence="9" id="KW-0732">Signal</keyword>
<dbReference type="PROSITE" id="PS00217">
    <property type="entry name" value="SUGAR_TRANSPORT_2"/>
    <property type="match status" value="1"/>
</dbReference>
<dbReference type="EMBL" id="JAACJM010000098">
    <property type="protein sequence ID" value="KAF5346910.1"/>
    <property type="molecule type" value="Genomic_DNA"/>
</dbReference>
<dbReference type="PROSITE" id="PS50850">
    <property type="entry name" value="MFS"/>
    <property type="match status" value="1"/>
</dbReference>
<keyword evidence="3" id="KW-0813">Transport</keyword>
<comment type="caution">
    <text evidence="11">The sequence shown here is derived from an EMBL/GenBank/DDBJ whole genome shotgun (WGS) entry which is preliminary data.</text>
</comment>
<feature type="transmembrane region" description="Helical" evidence="8">
    <location>
        <begin position="412"/>
        <end position="434"/>
    </location>
</feature>
<keyword evidence="4 8" id="KW-0812">Transmembrane</keyword>
<dbReference type="InterPro" id="IPR005828">
    <property type="entry name" value="MFS_sugar_transport-like"/>
</dbReference>
<dbReference type="InterPro" id="IPR005829">
    <property type="entry name" value="Sugar_transporter_CS"/>
</dbReference>
<feature type="transmembrane region" description="Helical" evidence="8">
    <location>
        <begin position="116"/>
        <end position="136"/>
    </location>
</feature>
<evidence type="ECO:0000259" key="10">
    <source>
        <dbReference type="PROSITE" id="PS50850"/>
    </source>
</evidence>
<feature type="transmembrane region" description="Helical" evidence="8">
    <location>
        <begin position="342"/>
        <end position="365"/>
    </location>
</feature>
<dbReference type="InterPro" id="IPR003663">
    <property type="entry name" value="Sugar/inositol_transpt"/>
</dbReference>
<feature type="chain" id="PRO_5034152534" description="Major facilitator superfamily (MFS) profile domain-containing protein" evidence="9">
    <location>
        <begin position="21"/>
        <end position="527"/>
    </location>
</feature>
<feature type="transmembrane region" description="Helical" evidence="8">
    <location>
        <begin position="311"/>
        <end position="335"/>
    </location>
</feature>
<evidence type="ECO:0000256" key="9">
    <source>
        <dbReference type="SAM" id="SignalP"/>
    </source>
</evidence>
<evidence type="ECO:0000256" key="1">
    <source>
        <dbReference type="ARBA" id="ARBA00004141"/>
    </source>
</evidence>
<feature type="transmembrane region" description="Helical" evidence="8">
    <location>
        <begin position="148"/>
        <end position="169"/>
    </location>
</feature>
<dbReference type="GO" id="GO:0016020">
    <property type="term" value="C:membrane"/>
    <property type="evidence" value="ECO:0007669"/>
    <property type="project" value="UniProtKB-SubCell"/>
</dbReference>
<feature type="transmembrane region" description="Helical" evidence="8">
    <location>
        <begin position="277"/>
        <end position="305"/>
    </location>
</feature>
<evidence type="ECO:0000256" key="8">
    <source>
        <dbReference type="SAM" id="Phobius"/>
    </source>
</evidence>
<dbReference type="Gene3D" id="1.20.1250.20">
    <property type="entry name" value="MFS general substrate transporter like domains"/>
    <property type="match status" value="1"/>
</dbReference>
<keyword evidence="12" id="KW-1185">Reference proteome</keyword>
<accession>A0A8H5CS55</accession>
<keyword evidence="5 8" id="KW-1133">Transmembrane helix</keyword>
<protein>
    <recommendedName>
        <fullName evidence="10">Major facilitator superfamily (MFS) profile domain-containing protein</fullName>
    </recommendedName>
</protein>
<dbReference type="GO" id="GO:0005351">
    <property type="term" value="F:carbohydrate:proton symporter activity"/>
    <property type="evidence" value="ECO:0007669"/>
    <property type="project" value="TreeGrafter"/>
</dbReference>
<evidence type="ECO:0000256" key="3">
    <source>
        <dbReference type="ARBA" id="ARBA00022448"/>
    </source>
</evidence>
<reference evidence="11 12" key="1">
    <citation type="journal article" date="2020" name="ISME J.">
        <title>Uncovering the hidden diversity of litter-decomposition mechanisms in mushroom-forming fungi.</title>
        <authorList>
            <person name="Floudas D."/>
            <person name="Bentzer J."/>
            <person name="Ahren D."/>
            <person name="Johansson T."/>
            <person name="Persson P."/>
            <person name="Tunlid A."/>
        </authorList>
    </citation>
    <scope>NUCLEOTIDE SEQUENCE [LARGE SCALE GENOMIC DNA]</scope>
    <source>
        <strain evidence="11 12">CBS 291.85</strain>
    </source>
</reference>
<feature type="transmembrane region" description="Helical" evidence="8">
    <location>
        <begin position="92"/>
        <end position="110"/>
    </location>
</feature>
<evidence type="ECO:0000256" key="5">
    <source>
        <dbReference type="ARBA" id="ARBA00022989"/>
    </source>
</evidence>
<dbReference type="PROSITE" id="PS51257">
    <property type="entry name" value="PROKAR_LIPOPROTEIN"/>
    <property type="match status" value="1"/>
</dbReference>
<feature type="transmembrane region" description="Helical" evidence="8">
    <location>
        <begin position="377"/>
        <end position="400"/>
    </location>
</feature>
<keyword evidence="6 8" id="KW-0472">Membrane</keyword>
<feature type="transmembrane region" description="Helical" evidence="8">
    <location>
        <begin position="189"/>
        <end position="208"/>
    </location>
</feature>
<evidence type="ECO:0000313" key="11">
    <source>
        <dbReference type="EMBL" id="KAF5346910.1"/>
    </source>
</evidence>
<dbReference type="InterPro" id="IPR050360">
    <property type="entry name" value="MFS_Sugar_Transporters"/>
</dbReference>
<evidence type="ECO:0000256" key="7">
    <source>
        <dbReference type="ARBA" id="ARBA00049119"/>
    </source>
</evidence>
<feature type="transmembrane region" description="Helical" evidence="8">
    <location>
        <begin position="440"/>
        <end position="462"/>
    </location>
</feature>
<dbReference type="PANTHER" id="PTHR48022:SF38">
    <property type="entry name" value="MAJOR FACILITATOR SUPERFAMILY (MFS) PROFILE DOMAIN-CONTAINING PROTEIN-RELATED"/>
    <property type="match status" value="1"/>
</dbReference>
<dbReference type="OrthoDB" id="6133115at2759"/>